<dbReference type="InterPro" id="IPR000182">
    <property type="entry name" value="GNAT_dom"/>
</dbReference>
<dbReference type="PROSITE" id="PS51186">
    <property type="entry name" value="GNAT"/>
    <property type="match status" value="1"/>
</dbReference>
<geneLocation type="plastid" evidence="4"/>
<dbReference type="AlphaFoldDB" id="A0A2H4ZQS4"/>
<proteinExistence type="predicted"/>
<dbReference type="InterPro" id="IPR045039">
    <property type="entry name" value="NSI-like"/>
</dbReference>
<evidence type="ECO:0000256" key="1">
    <source>
        <dbReference type="ARBA" id="ARBA00022679"/>
    </source>
</evidence>
<gene>
    <name evidence="4" type="ORF">PLO_915</name>
</gene>
<dbReference type="GO" id="GO:0008080">
    <property type="term" value="F:N-acetyltransferase activity"/>
    <property type="evidence" value="ECO:0007669"/>
    <property type="project" value="InterPro"/>
</dbReference>
<evidence type="ECO:0000313" key="4">
    <source>
        <dbReference type="EMBL" id="AUG32885.1"/>
    </source>
</evidence>
<keyword evidence="2" id="KW-0012">Acyltransferase</keyword>
<evidence type="ECO:0000256" key="2">
    <source>
        <dbReference type="ARBA" id="ARBA00023315"/>
    </source>
</evidence>
<name>A0A2H4ZQS4_9EUKA</name>
<dbReference type="Gene3D" id="3.40.630.30">
    <property type="match status" value="1"/>
</dbReference>
<dbReference type="PANTHER" id="PTHR43626">
    <property type="entry name" value="ACYL-COA N-ACYLTRANSFERASE"/>
    <property type="match status" value="1"/>
</dbReference>
<accession>A0A2H4ZQS4</accession>
<dbReference type="SUPFAM" id="SSF55729">
    <property type="entry name" value="Acyl-CoA N-acyltransferases (Nat)"/>
    <property type="match status" value="1"/>
</dbReference>
<dbReference type="Pfam" id="PF00583">
    <property type="entry name" value="Acetyltransf_1"/>
    <property type="match status" value="1"/>
</dbReference>
<keyword evidence="1 4" id="KW-0808">Transferase</keyword>
<organism evidence="4">
    <name type="scientific">Paulinella longichromatophora</name>
    <dbReference type="NCBI Taxonomy" id="1708747"/>
    <lineage>
        <taxon>Eukaryota</taxon>
        <taxon>Sar</taxon>
        <taxon>Rhizaria</taxon>
        <taxon>Cercozoa</taxon>
        <taxon>Imbricatea</taxon>
        <taxon>Silicofilosea</taxon>
        <taxon>Euglyphida</taxon>
        <taxon>Paulinellidae</taxon>
        <taxon>Paulinella</taxon>
    </lineage>
</organism>
<dbReference type="CDD" id="cd04301">
    <property type="entry name" value="NAT_SF"/>
    <property type="match status" value="1"/>
</dbReference>
<evidence type="ECO:0000259" key="3">
    <source>
        <dbReference type="PROSITE" id="PS51186"/>
    </source>
</evidence>
<dbReference type="InterPro" id="IPR016181">
    <property type="entry name" value="Acyl_CoA_acyltransferase"/>
</dbReference>
<sequence>MNYSTSELNSEFRNLYGIKARICSTSTPTNTLVLSQDKAIDLIELEQLLESVGWTRRPLKLVRCALEHSLFKVGLWRHDRRIPRLLGFARCTGDGVIEATVWDVAVHPHYQGIGLGSAVMKYVIDTLRIMDVERVNLFADPEVLNFYIQQGWELEPKKRRCAFCYSA</sequence>
<feature type="domain" description="N-acetyltransferase" evidence="3">
    <location>
        <begin position="32"/>
        <end position="167"/>
    </location>
</feature>
<reference evidence="4" key="1">
    <citation type="submission" date="2017-10" db="EMBL/GenBank/DDBJ databases">
        <title>Paulinella longichromatophora chromatophore genome.</title>
        <authorList>
            <person name="Lhee D."/>
            <person name="Yoon H.S."/>
        </authorList>
    </citation>
    <scope>NUCLEOTIDE SEQUENCE</scope>
</reference>
<dbReference type="PANTHER" id="PTHR43626:SF4">
    <property type="entry name" value="GCN5-RELATED N-ACETYLTRANSFERASE 2, CHLOROPLASTIC"/>
    <property type="match status" value="1"/>
</dbReference>
<keyword evidence="4" id="KW-0934">Plastid</keyword>
<dbReference type="EMBL" id="MG264610">
    <property type="protein sequence ID" value="AUG32885.1"/>
    <property type="molecule type" value="Genomic_DNA"/>
</dbReference>
<protein>
    <submittedName>
        <fullName evidence="4">Putative acetyltransferase</fullName>
    </submittedName>
</protein>
<dbReference type="GO" id="GO:0005737">
    <property type="term" value="C:cytoplasm"/>
    <property type="evidence" value="ECO:0007669"/>
    <property type="project" value="TreeGrafter"/>
</dbReference>